<feature type="domain" description="CSD" evidence="3">
    <location>
        <begin position="2"/>
        <end position="67"/>
    </location>
</feature>
<dbReference type="SMART" id="SM00357">
    <property type="entry name" value="CSP"/>
    <property type="match status" value="1"/>
</dbReference>
<evidence type="ECO:0000256" key="1">
    <source>
        <dbReference type="ARBA" id="ARBA00004496"/>
    </source>
</evidence>
<evidence type="ECO:0000313" key="4">
    <source>
        <dbReference type="EMBL" id="HGV97109.1"/>
    </source>
</evidence>
<keyword evidence="2" id="KW-0963">Cytoplasm</keyword>
<dbReference type="InterPro" id="IPR012340">
    <property type="entry name" value="NA-bd_OB-fold"/>
</dbReference>
<dbReference type="GO" id="GO:0003676">
    <property type="term" value="F:nucleic acid binding"/>
    <property type="evidence" value="ECO:0007669"/>
    <property type="project" value="InterPro"/>
</dbReference>
<dbReference type="GO" id="GO:0005737">
    <property type="term" value="C:cytoplasm"/>
    <property type="evidence" value="ECO:0007669"/>
    <property type="project" value="UniProtKB-SubCell"/>
</dbReference>
<dbReference type="PRINTS" id="PR00050">
    <property type="entry name" value="COLDSHOCK"/>
</dbReference>
<dbReference type="Gene3D" id="2.40.50.140">
    <property type="entry name" value="Nucleic acid-binding proteins"/>
    <property type="match status" value="1"/>
</dbReference>
<dbReference type="AlphaFoldDB" id="A0A7C4THI0"/>
<reference evidence="4" key="1">
    <citation type="journal article" date="2020" name="mSystems">
        <title>Genome- and Community-Level Interaction Insights into Carbon Utilization and Element Cycling Functions of Hydrothermarchaeota in Hydrothermal Sediment.</title>
        <authorList>
            <person name="Zhou Z."/>
            <person name="Liu Y."/>
            <person name="Xu W."/>
            <person name="Pan J."/>
            <person name="Luo Z.H."/>
            <person name="Li M."/>
        </authorList>
    </citation>
    <scope>NUCLEOTIDE SEQUENCE [LARGE SCALE GENOMIC DNA]</scope>
    <source>
        <strain evidence="4">SpSt-774</strain>
    </source>
</reference>
<dbReference type="InterPro" id="IPR012156">
    <property type="entry name" value="Cold_shock_CspA"/>
</dbReference>
<dbReference type="InterPro" id="IPR002059">
    <property type="entry name" value="CSP_DNA-bd"/>
</dbReference>
<gene>
    <name evidence="4" type="ORF">ENV60_02300</name>
</gene>
<dbReference type="FunFam" id="2.40.50.140:FF:000006">
    <property type="entry name" value="Cold shock protein CspC"/>
    <property type="match status" value="1"/>
</dbReference>
<name>A0A7C4THI0_UNCW3</name>
<accession>A0A7C4THI0</accession>
<evidence type="ECO:0000256" key="2">
    <source>
        <dbReference type="ARBA" id="ARBA00022490"/>
    </source>
</evidence>
<protein>
    <submittedName>
        <fullName evidence="4">Cold shock domain-containing protein</fullName>
    </submittedName>
</protein>
<organism evidence="4">
    <name type="scientific">candidate division WOR-3 bacterium</name>
    <dbReference type="NCBI Taxonomy" id="2052148"/>
    <lineage>
        <taxon>Bacteria</taxon>
        <taxon>Bacteria division WOR-3</taxon>
    </lineage>
</organism>
<dbReference type="InterPro" id="IPR050181">
    <property type="entry name" value="Cold_shock_domain"/>
</dbReference>
<proteinExistence type="predicted"/>
<dbReference type="CDD" id="cd04458">
    <property type="entry name" value="CSP_CDS"/>
    <property type="match status" value="1"/>
</dbReference>
<comment type="subcellular location">
    <subcellularLocation>
        <location evidence="1">Cytoplasm</location>
    </subcellularLocation>
</comment>
<dbReference type="SUPFAM" id="SSF50249">
    <property type="entry name" value="Nucleic acid-binding proteins"/>
    <property type="match status" value="1"/>
</dbReference>
<dbReference type="EMBL" id="DTGZ01000042">
    <property type="protein sequence ID" value="HGV97109.1"/>
    <property type="molecule type" value="Genomic_DNA"/>
</dbReference>
<sequence>MPIYGKVKWFDNRKGYGFIEKEDGTGDVFAHFQEIVGEGYRTLSEGDRVKFEVINSPKGPKATKIERV</sequence>
<dbReference type="Pfam" id="PF00313">
    <property type="entry name" value="CSD"/>
    <property type="match status" value="1"/>
</dbReference>
<dbReference type="PIRSF" id="PIRSF002599">
    <property type="entry name" value="Cold_shock_A"/>
    <property type="match status" value="1"/>
</dbReference>
<comment type="caution">
    <text evidence="4">The sequence shown here is derived from an EMBL/GenBank/DDBJ whole genome shotgun (WGS) entry which is preliminary data.</text>
</comment>
<evidence type="ECO:0000259" key="3">
    <source>
        <dbReference type="PROSITE" id="PS51857"/>
    </source>
</evidence>
<dbReference type="PROSITE" id="PS51857">
    <property type="entry name" value="CSD_2"/>
    <property type="match status" value="1"/>
</dbReference>
<dbReference type="InterPro" id="IPR011129">
    <property type="entry name" value="CSD"/>
</dbReference>
<dbReference type="PANTHER" id="PTHR11544">
    <property type="entry name" value="COLD SHOCK DOMAIN CONTAINING PROTEINS"/>
    <property type="match status" value="1"/>
</dbReference>